<dbReference type="InterPro" id="IPR017926">
    <property type="entry name" value="GATASE"/>
</dbReference>
<protein>
    <submittedName>
        <fullName evidence="2">Type 1 glutamine amidotransferase</fullName>
    </submittedName>
</protein>
<keyword evidence="2" id="KW-0315">Glutamine amidotransferase</keyword>
<dbReference type="PANTHER" id="PTHR42695">
    <property type="entry name" value="GLUTAMINE AMIDOTRANSFERASE YLR126C-RELATED"/>
    <property type="match status" value="1"/>
</dbReference>
<dbReference type="InterPro" id="IPR044992">
    <property type="entry name" value="ChyE-like"/>
</dbReference>
<proteinExistence type="predicted"/>
<dbReference type="Gene3D" id="3.40.50.880">
    <property type="match status" value="1"/>
</dbReference>
<gene>
    <name evidence="2" type="ORF">D9R14_20260</name>
</gene>
<evidence type="ECO:0000313" key="2">
    <source>
        <dbReference type="EMBL" id="RLP73641.1"/>
    </source>
</evidence>
<keyword evidence="3" id="KW-1185">Reference proteome</keyword>
<keyword evidence="2" id="KW-0808">Transferase</keyword>
<dbReference type="GO" id="GO:0016740">
    <property type="term" value="F:transferase activity"/>
    <property type="evidence" value="ECO:0007669"/>
    <property type="project" value="UniProtKB-KW"/>
</dbReference>
<dbReference type="Proteomes" id="UP000269692">
    <property type="component" value="Unassembled WGS sequence"/>
</dbReference>
<dbReference type="SUPFAM" id="SSF52317">
    <property type="entry name" value="Class I glutamine amidotransferase-like"/>
    <property type="match status" value="1"/>
</dbReference>
<dbReference type="CDD" id="cd01741">
    <property type="entry name" value="GATase1_1"/>
    <property type="match status" value="1"/>
</dbReference>
<dbReference type="AlphaFoldDB" id="A0A3L7A229"/>
<dbReference type="EMBL" id="RCTF01000022">
    <property type="protein sequence ID" value="RLP73641.1"/>
    <property type="molecule type" value="Genomic_DNA"/>
</dbReference>
<dbReference type="GO" id="GO:0005829">
    <property type="term" value="C:cytosol"/>
    <property type="evidence" value="ECO:0007669"/>
    <property type="project" value="TreeGrafter"/>
</dbReference>
<evidence type="ECO:0000313" key="3">
    <source>
        <dbReference type="Proteomes" id="UP000269692"/>
    </source>
</evidence>
<sequence>MFHCQEIFLHPDGPRPQYPGTSRSPSPFRRRSLKVLVFQHVAAEHPGSFRDLMRADGVTWDAVELDEGEKIPPLEGYDALMVFGGPMDVWQEEEHPWLVAEKQAIRDWMATGRPYLGVCLGHQLLADALGGKVGLMAKPEVGVTDVSLTSDGAASPLFQGLDGTFPTLQWHGAAVLELPEGAKILAENAHCPIQALQVGERAFGIQYHVELTEATVPEWGEIIEYRCALEAITGPEGQKLLEAATREKMPVFREAAGKLYRNFRSTWG</sequence>
<dbReference type="OrthoDB" id="9794816at2"/>
<dbReference type="Pfam" id="PF00117">
    <property type="entry name" value="GATase"/>
    <property type="match status" value="1"/>
</dbReference>
<feature type="domain" description="Glutamine amidotransferase" evidence="1">
    <location>
        <begin position="61"/>
        <end position="212"/>
    </location>
</feature>
<organism evidence="2 3">
    <name type="scientific">Xanthobacter tagetidis</name>
    <dbReference type="NCBI Taxonomy" id="60216"/>
    <lineage>
        <taxon>Bacteria</taxon>
        <taxon>Pseudomonadati</taxon>
        <taxon>Pseudomonadota</taxon>
        <taxon>Alphaproteobacteria</taxon>
        <taxon>Hyphomicrobiales</taxon>
        <taxon>Xanthobacteraceae</taxon>
        <taxon>Xanthobacter</taxon>
    </lineage>
</organism>
<dbReference type="InterPro" id="IPR029062">
    <property type="entry name" value="Class_I_gatase-like"/>
</dbReference>
<name>A0A3L7A229_9HYPH</name>
<dbReference type="PANTHER" id="PTHR42695:SF5">
    <property type="entry name" value="GLUTAMINE AMIDOTRANSFERASE YLR126C-RELATED"/>
    <property type="match status" value="1"/>
</dbReference>
<comment type="caution">
    <text evidence="2">The sequence shown here is derived from an EMBL/GenBank/DDBJ whole genome shotgun (WGS) entry which is preliminary data.</text>
</comment>
<evidence type="ECO:0000259" key="1">
    <source>
        <dbReference type="Pfam" id="PF00117"/>
    </source>
</evidence>
<dbReference type="PROSITE" id="PS51273">
    <property type="entry name" value="GATASE_TYPE_1"/>
    <property type="match status" value="1"/>
</dbReference>
<accession>A0A3L7A229</accession>
<reference evidence="2 3" key="1">
    <citation type="submission" date="2018-10" db="EMBL/GenBank/DDBJ databases">
        <title>Xanthobacter tagetidis genome sequencing and assembly.</title>
        <authorList>
            <person name="Maclea K.S."/>
            <person name="Goen A.E."/>
            <person name="Fatima S.A."/>
        </authorList>
    </citation>
    <scope>NUCLEOTIDE SEQUENCE [LARGE SCALE GENOMIC DNA]</scope>
    <source>
        <strain evidence="2 3">ATCC 700314</strain>
    </source>
</reference>